<organism evidence="1 2">
    <name type="scientific">Penicillium desertorum</name>
    <dbReference type="NCBI Taxonomy" id="1303715"/>
    <lineage>
        <taxon>Eukaryota</taxon>
        <taxon>Fungi</taxon>
        <taxon>Dikarya</taxon>
        <taxon>Ascomycota</taxon>
        <taxon>Pezizomycotina</taxon>
        <taxon>Eurotiomycetes</taxon>
        <taxon>Eurotiomycetidae</taxon>
        <taxon>Eurotiales</taxon>
        <taxon>Aspergillaceae</taxon>
        <taxon>Penicillium</taxon>
    </lineage>
</organism>
<protein>
    <submittedName>
        <fullName evidence="1">Uncharacterized protein</fullName>
    </submittedName>
</protein>
<evidence type="ECO:0000313" key="1">
    <source>
        <dbReference type="EMBL" id="KAJ5486539.1"/>
    </source>
</evidence>
<reference evidence="1" key="1">
    <citation type="submission" date="2022-12" db="EMBL/GenBank/DDBJ databases">
        <authorList>
            <person name="Petersen C."/>
        </authorList>
    </citation>
    <scope>NUCLEOTIDE SEQUENCE</scope>
    <source>
        <strain evidence="1">IBT 17660</strain>
    </source>
</reference>
<reference evidence="1" key="2">
    <citation type="journal article" date="2023" name="IMA Fungus">
        <title>Comparative genomic study of the Penicillium genus elucidates a diverse pangenome and 15 lateral gene transfer events.</title>
        <authorList>
            <person name="Petersen C."/>
            <person name="Sorensen T."/>
            <person name="Nielsen M.R."/>
            <person name="Sondergaard T.E."/>
            <person name="Sorensen J.L."/>
            <person name="Fitzpatrick D.A."/>
            <person name="Frisvad J.C."/>
            <person name="Nielsen K.L."/>
        </authorList>
    </citation>
    <scope>NUCLEOTIDE SEQUENCE</scope>
    <source>
        <strain evidence="1">IBT 17660</strain>
    </source>
</reference>
<proteinExistence type="predicted"/>
<gene>
    <name evidence="1" type="ORF">N7530_000839</name>
</gene>
<keyword evidence="2" id="KW-1185">Reference proteome</keyword>
<dbReference type="Proteomes" id="UP001147760">
    <property type="component" value="Unassembled WGS sequence"/>
</dbReference>
<accession>A0A9X0BVS6</accession>
<dbReference type="AlphaFoldDB" id="A0A9X0BVS6"/>
<dbReference type="EMBL" id="JAPWDO010000001">
    <property type="protein sequence ID" value="KAJ5486539.1"/>
    <property type="molecule type" value="Genomic_DNA"/>
</dbReference>
<evidence type="ECO:0000313" key="2">
    <source>
        <dbReference type="Proteomes" id="UP001147760"/>
    </source>
</evidence>
<dbReference type="OrthoDB" id="5230585at2759"/>
<sequence>MHHLYTFHGGPELGTHPLEDWPCSLDRAIELLKTWYDDDTRGKTRAAKWLFRHMTQLTYTRHNRKESKLRRLCYEQLTVSMKSEDIKLVKAFFPLQIEHFMNVRASDTMLPISPEYIVKPLSMDETLKNTLECWKQTPKWMNLKALLKLVIAHTSPRLLVSHLDRWSSVPTMTIKPLAAQCNIPW</sequence>
<comment type="caution">
    <text evidence="1">The sequence shown here is derived from an EMBL/GenBank/DDBJ whole genome shotgun (WGS) entry which is preliminary data.</text>
</comment>
<name>A0A9X0BVS6_9EURO</name>